<keyword evidence="2" id="KW-1003">Cell membrane</keyword>
<dbReference type="KEGG" id="acaf:CA12_22820"/>
<evidence type="ECO:0000256" key="7">
    <source>
        <dbReference type="SAM" id="MobiDB-lite"/>
    </source>
</evidence>
<proteinExistence type="inferred from homology"/>
<dbReference type="PANTHER" id="PTHR30625:SF17">
    <property type="entry name" value="TOLQ-RELATED"/>
    <property type="match status" value="1"/>
</dbReference>
<evidence type="ECO:0000256" key="6">
    <source>
        <dbReference type="RuleBase" id="RU004057"/>
    </source>
</evidence>
<feature type="transmembrane region" description="Helical" evidence="8">
    <location>
        <begin position="194"/>
        <end position="219"/>
    </location>
</feature>
<dbReference type="InterPro" id="IPR002898">
    <property type="entry name" value="MotA_ExbB_proton_chnl"/>
</dbReference>
<keyword evidence="3 8" id="KW-0812">Transmembrane</keyword>
<keyword evidence="6" id="KW-0653">Protein transport</keyword>
<dbReference type="GO" id="GO:0005886">
    <property type="term" value="C:plasma membrane"/>
    <property type="evidence" value="ECO:0007669"/>
    <property type="project" value="UniProtKB-SubCell"/>
</dbReference>
<reference evidence="10 11" key="1">
    <citation type="submission" date="2019-02" db="EMBL/GenBank/DDBJ databases">
        <title>Deep-cultivation of Planctomycetes and their phenomic and genomic characterization uncovers novel biology.</title>
        <authorList>
            <person name="Wiegand S."/>
            <person name="Jogler M."/>
            <person name="Boedeker C."/>
            <person name="Pinto D."/>
            <person name="Vollmers J."/>
            <person name="Rivas-Marin E."/>
            <person name="Kohn T."/>
            <person name="Peeters S.H."/>
            <person name="Heuer A."/>
            <person name="Rast P."/>
            <person name="Oberbeckmann S."/>
            <person name="Bunk B."/>
            <person name="Jeske O."/>
            <person name="Meyerdierks A."/>
            <person name="Storesund J.E."/>
            <person name="Kallscheuer N."/>
            <person name="Luecker S."/>
            <person name="Lage O.M."/>
            <person name="Pohl T."/>
            <person name="Merkel B.J."/>
            <person name="Hornburger P."/>
            <person name="Mueller R.-W."/>
            <person name="Bruemmer F."/>
            <person name="Labrenz M."/>
            <person name="Spormann A.M."/>
            <person name="Op den Camp H."/>
            <person name="Overmann J."/>
            <person name="Amann R."/>
            <person name="Jetten M.S.M."/>
            <person name="Mascher T."/>
            <person name="Medema M.H."/>
            <person name="Devos D.P."/>
            <person name="Kaster A.-K."/>
            <person name="Ovreas L."/>
            <person name="Rohde M."/>
            <person name="Galperin M.Y."/>
            <person name="Jogler C."/>
        </authorList>
    </citation>
    <scope>NUCLEOTIDE SEQUENCE [LARGE SCALE GENOMIC DNA]</scope>
    <source>
        <strain evidence="10 11">CA12</strain>
    </source>
</reference>
<feature type="region of interest" description="Disordered" evidence="7">
    <location>
        <begin position="248"/>
        <end position="283"/>
    </location>
</feature>
<evidence type="ECO:0000256" key="2">
    <source>
        <dbReference type="ARBA" id="ARBA00022475"/>
    </source>
</evidence>
<comment type="similarity">
    <text evidence="6">Belongs to the exbB/tolQ family.</text>
</comment>
<evidence type="ECO:0000313" key="10">
    <source>
        <dbReference type="EMBL" id="QDT16183.1"/>
    </source>
</evidence>
<sequence>MPRNLPRTCVAAVALTFAPVGFVPAGFAQEGGAAPADAAAGMPDLRELLEAGGVVGLLILALSVAMVALIVQQMLAVRRGRLLPRGLAGEAHGLIARKRFKEAAEVGARRGGLLGRLVHAGAVEADRGYEAAEKAMEDAAAEEAARLTRRAEYLSVIATVAPMLGLLGTVWGMMLAFNEFSTKANPQVSELAPGIFKALVTTLLGLGVAVPAVASFALLRNKIDELVAEAAGAAEHIFSELRRSAPAQPAAVTPRPRAASALQTPPQAPAGPVAPLGRRGAGL</sequence>
<feature type="transmembrane region" description="Helical" evidence="8">
    <location>
        <begin position="48"/>
        <end position="71"/>
    </location>
</feature>
<protein>
    <submittedName>
        <fullName evidence="10">Biopolymer transport protein ExbB</fullName>
    </submittedName>
</protein>
<dbReference type="PANTHER" id="PTHR30625">
    <property type="entry name" value="PROTEIN TOLQ"/>
    <property type="match status" value="1"/>
</dbReference>
<keyword evidence="6" id="KW-0813">Transport</keyword>
<dbReference type="OrthoDB" id="9809716at2"/>
<evidence type="ECO:0000256" key="3">
    <source>
        <dbReference type="ARBA" id="ARBA00022692"/>
    </source>
</evidence>
<dbReference type="Pfam" id="PF01618">
    <property type="entry name" value="MotA_ExbB"/>
    <property type="match status" value="1"/>
</dbReference>
<dbReference type="Proteomes" id="UP000318741">
    <property type="component" value="Chromosome"/>
</dbReference>
<evidence type="ECO:0000256" key="8">
    <source>
        <dbReference type="SAM" id="Phobius"/>
    </source>
</evidence>
<dbReference type="AlphaFoldDB" id="A0A517P9Y3"/>
<gene>
    <name evidence="10" type="primary">exbB_3</name>
    <name evidence="10" type="ORF">CA12_22820</name>
</gene>
<feature type="transmembrane region" description="Helical" evidence="8">
    <location>
        <begin position="153"/>
        <end position="174"/>
    </location>
</feature>
<keyword evidence="5 8" id="KW-0472">Membrane</keyword>
<dbReference type="GO" id="GO:0017038">
    <property type="term" value="P:protein import"/>
    <property type="evidence" value="ECO:0007669"/>
    <property type="project" value="TreeGrafter"/>
</dbReference>
<evidence type="ECO:0000313" key="11">
    <source>
        <dbReference type="Proteomes" id="UP000318741"/>
    </source>
</evidence>
<feature type="domain" description="MotA/TolQ/ExbB proton channel" evidence="9">
    <location>
        <begin position="124"/>
        <end position="229"/>
    </location>
</feature>
<evidence type="ECO:0000256" key="5">
    <source>
        <dbReference type="ARBA" id="ARBA00023136"/>
    </source>
</evidence>
<evidence type="ECO:0000259" key="9">
    <source>
        <dbReference type="Pfam" id="PF01618"/>
    </source>
</evidence>
<evidence type="ECO:0000256" key="4">
    <source>
        <dbReference type="ARBA" id="ARBA00022989"/>
    </source>
</evidence>
<dbReference type="RefSeq" id="WP_145359049.1">
    <property type="nucleotide sequence ID" value="NZ_CP036265.1"/>
</dbReference>
<name>A0A517P9Y3_9PLAN</name>
<keyword evidence="11" id="KW-1185">Reference proteome</keyword>
<organism evidence="10 11">
    <name type="scientific">Alienimonas californiensis</name>
    <dbReference type="NCBI Taxonomy" id="2527989"/>
    <lineage>
        <taxon>Bacteria</taxon>
        <taxon>Pseudomonadati</taxon>
        <taxon>Planctomycetota</taxon>
        <taxon>Planctomycetia</taxon>
        <taxon>Planctomycetales</taxon>
        <taxon>Planctomycetaceae</taxon>
        <taxon>Alienimonas</taxon>
    </lineage>
</organism>
<dbReference type="InterPro" id="IPR050790">
    <property type="entry name" value="ExbB/TolQ_transport"/>
</dbReference>
<keyword evidence="4 8" id="KW-1133">Transmembrane helix</keyword>
<comment type="subcellular location">
    <subcellularLocation>
        <location evidence="1">Cell membrane</location>
        <topology evidence="1">Multi-pass membrane protein</topology>
    </subcellularLocation>
    <subcellularLocation>
        <location evidence="6">Membrane</location>
        <topology evidence="6">Multi-pass membrane protein</topology>
    </subcellularLocation>
</comment>
<evidence type="ECO:0000256" key="1">
    <source>
        <dbReference type="ARBA" id="ARBA00004651"/>
    </source>
</evidence>
<accession>A0A517P9Y3</accession>
<dbReference type="EMBL" id="CP036265">
    <property type="protein sequence ID" value="QDT16183.1"/>
    <property type="molecule type" value="Genomic_DNA"/>
</dbReference>